<dbReference type="EMBL" id="LT853704">
    <property type="protein sequence ID" value="SMQ56165.1"/>
    <property type="molecule type" value="Genomic_DNA"/>
</dbReference>
<proteinExistence type="predicted"/>
<sequence length="83" mass="8778">MQLITTAAIFLSLLSGALANCEKADTVADPGNKYGQCVIDYGNGMGRIERPCTQQNPCQDTSKPCVINPSGQDSDCPGYPPRA</sequence>
<gene>
    <name evidence="3" type="ORF">ZT3D7_G11320</name>
</gene>
<keyword evidence="4" id="KW-1185">Reference proteome</keyword>
<feature type="chain" id="PRO_5012801517" evidence="2">
    <location>
        <begin position="20"/>
        <end position="83"/>
    </location>
</feature>
<name>A0A1X7S960_ZYMT9</name>
<evidence type="ECO:0000313" key="4">
    <source>
        <dbReference type="Proteomes" id="UP000215127"/>
    </source>
</evidence>
<evidence type="ECO:0000313" key="3">
    <source>
        <dbReference type="EMBL" id="SMQ56165.1"/>
    </source>
</evidence>
<feature type="signal peptide" evidence="2">
    <location>
        <begin position="1"/>
        <end position="19"/>
    </location>
</feature>
<evidence type="ECO:0000256" key="1">
    <source>
        <dbReference type="SAM" id="MobiDB-lite"/>
    </source>
</evidence>
<keyword evidence="2" id="KW-0732">Signal</keyword>
<organism evidence="3 4">
    <name type="scientific">Zymoseptoria tritici (strain ST99CH_3D7)</name>
    <dbReference type="NCBI Taxonomy" id="1276538"/>
    <lineage>
        <taxon>Eukaryota</taxon>
        <taxon>Fungi</taxon>
        <taxon>Dikarya</taxon>
        <taxon>Ascomycota</taxon>
        <taxon>Pezizomycotina</taxon>
        <taxon>Dothideomycetes</taxon>
        <taxon>Dothideomycetidae</taxon>
        <taxon>Mycosphaerellales</taxon>
        <taxon>Mycosphaerellaceae</taxon>
        <taxon>Zymoseptoria</taxon>
    </lineage>
</organism>
<feature type="region of interest" description="Disordered" evidence="1">
    <location>
        <begin position="64"/>
        <end position="83"/>
    </location>
</feature>
<evidence type="ECO:0000256" key="2">
    <source>
        <dbReference type="SAM" id="SignalP"/>
    </source>
</evidence>
<reference evidence="3 4" key="1">
    <citation type="submission" date="2016-06" db="EMBL/GenBank/DDBJ databases">
        <authorList>
            <person name="Kjaerup R.B."/>
            <person name="Dalgaard T.S."/>
            <person name="Juul-Madsen H.R."/>
        </authorList>
    </citation>
    <scope>NUCLEOTIDE SEQUENCE [LARGE SCALE GENOMIC DNA]</scope>
</reference>
<dbReference type="Proteomes" id="UP000215127">
    <property type="component" value="Chromosome 13"/>
</dbReference>
<protein>
    <submittedName>
        <fullName evidence="3">Uncharacterized protein</fullName>
    </submittedName>
</protein>
<dbReference type="AlphaFoldDB" id="A0A1X7S960"/>
<accession>A0A1X7S960</accession>